<dbReference type="InterPro" id="IPR003347">
    <property type="entry name" value="JmjC_dom"/>
</dbReference>
<evidence type="ECO:0000256" key="1">
    <source>
        <dbReference type="ARBA" id="ARBA00001954"/>
    </source>
</evidence>
<evidence type="ECO:0000313" key="21">
    <source>
        <dbReference type="Proteomes" id="UP000011958"/>
    </source>
</evidence>
<dbReference type="RefSeq" id="XP_007872705.1">
    <property type="nucleotide sequence ID" value="XM_007874514.1"/>
</dbReference>
<dbReference type="Pfam" id="PF13621">
    <property type="entry name" value="Cupin_8"/>
    <property type="match status" value="1"/>
</dbReference>
<dbReference type="InterPro" id="IPR041667">
    <property type="entry name" value="Cupin_8"/>
</dbReference>
<dbReference type="GO" id="GO:0005634">
    <property type="term" value="C:nucleus"/>
    <property type="evidence" value="ECO:0007669"/>
    <property type="project" value="UniProtKB-SubCell"/>
</dbReference>
<evidence type="ECO:0000256" key="7">
    <source>
        <dbReference type="ARBA" id="ARBA00022723"/>
    </source>
</evidence>
<dbReference type="GO" id="GO:0008270">
    <property type="term" value="F:zinc ion binding"/>
    <property type="evidence" value="ECO:0007669"/>
    <property type="project" value="UniProtKB-KW"/>
</dbReference>
<evidence type="ECO:0000256" key="2">
    <source>
        <dbReference type="ARBA" id="ARBA00003909"/>
    </source>
</evidence>
<gene>
    <name evidence="20" type="ORF">PNEG_00799</name>
</gene>
<dbReference type="EMBL" id="AFWA02000002">
    <property type="protein sequence ID" value="EMR11209.1"/>
    <property type="molecule type" value="Genomic_DNA"/>
</dbReference>
<evidence type="ECO:0000256" key="14">
    <source>
        <dbReference type="ARBA" id="ARBA00023015"/>
    </source>
</evidence>
<sequence length="687" mass="79694">MKVSGRLGISKKWDHCELCTAETAPKDNEITWIQCTPCSRWYHVKCIGELYCIDAIKDYHCRFCEPVYGISTYHPQRRRSSRPRSFVDYISLDQGDVAMSDQHAYTVMIENKTFSKDTFKRIRGSELTKEWAENEGFNEPVLIPTGWDYDGLEMQIPKDLTVQKVLQILGPHEKIEVIDVPLQKEISGWSLGKWVEYYEKPPEKRERIRNVISLEISFSKLSEYIVRPKFVRDLDFADRMWPKDLKEKGVFPKVQLYCLMSVKNSFTDFHIDFGGTSVFYHIIKGSKTFLFIAPTQINLKKYENWCLSSDQSKIFLGDQVKDCIKVDLKEGDTMLIPSGWIHAVHTPSDSLVLGGNFLTHLHIEMQLSIADLERRTKVPQKFKYPFFEKLLWFSTLHYLSIPLEHTENFDHYLHHKKISNIDEQSKNRKIHEKELAGCEMLAKYLFIHAQMAKGLAPITANGEKLNMPTQRQLRAIKLELPFQFFSGDFVELAKAFGRWTYYRKKLSYAEFPKWCLPGPLASFDLISNNIPKQKKNSKIASKKKKNTVCQFDTTLNIQANNKRKNDSNYEGILKQNPSKILNHNLSLHSSRPIYFVKFEDNKKTIKIEDNKKAIKIEDTQISNLISPEFKVDEQKNISQSKLASYNIFSDNTVDNATKQAIKAAMFGLRHNETGQTIPEITSINNFN</sequence>
<evidence type="ECO:0000256" key="12">
    <source>
        <dbReference type="ARBA" id="ARBA00023002"/>
    </source>
</evidence>
<evidence type="ECO:0000259" key="19">
    <source>
        <dbReference type="PROSITE" id="PS51184"/>
    </source>
</evidence>
<evidence type="ECO:0000256" key="4">
    <source>
        <dbReference type="ARBA" id="ARBA00008037"/>
    </source>
</evidence>
<dbReference type="InterPro" id="IPR050690">
    <property type="entry name" value="JHDM1_Histone_Demethylase"/>
</dbReference>
<keyword evidence="11" id="KW-0223">Dioxygenase</keyword>
<evidence type="ECO:0000256" key="10">
    <source>
        <dbReference type="ARBA" id="ARBA00022853"/>
    </source>
</evidence>
<evidence type="ECO:0000256" key="6">
    <source>
        <dbReference type="ARBA" id="ARBA00015153"/>
    </source>
</evidence>
<dbReference type="eggNOG" id="KOG1633">
    <property type="taxonomic scope" value="Eukaryota"/>
</dbReference>
<dbReference type="Pfam" id="PF17811">
    <property type="entry name" value="JHD"/>
    <property type="match status" value="1"/>
</dbReference>
<dbReference type="VEuPathDB" id="FungiDB:PNEG_00799"/>
<comment type="catalytic activity">
    <reaction evidence="18">
        <text>N(6),N(6)-dimethyl-L-lysyl(36)-[histone H3] + 2 2-oxoglutarate + 2 O2 = L-lysyl(36)-[histone H3] + 2 formaldehyde + 2 succinate + 2 CO2</text>
        <dbReference type="Rhea" id="RHEA:42032"/>
        <dbReference type="Rhea" id="RHEA-COMP:9785"/>
        <dbReference type="Rhea" id="RHEA-COMP:9787"/>
        <dbReference type="ChEBI" id="CHEBI:15379"/>
        <dbReference type="ChEBI" id="CHEBI:16526"/>
        <dbReference type="ChEBI" id="CHEBI:16810"/>
        <dbReference type="ChEBI" id="CHEBI:16842"/>
        <dbReference type="ChEBI" id="CHEBI:29969"/>
        <dbReference type="ChEBI" id="CHEBI:30031"/>
        <dbReference type="ChEBI" id="CHEBI:61976"/>
        <dbReference type="EC" id="1.14.11.27"/>
    </reaction>
</comment>
<protein>
    <recommendedName>
        <fullName evidence="6">JmjC domain-containing histone demethylation protein 1</fullName>
        <ecNumber evidence="5">1.14.11.27</ecNumber>
    </recommendedName>
    <alternativeName>
        <fullName evidence="17">[Histone-H3]-lysine-36 demethylase 1</fullName>
    </alternativeName>
</protein>
<dbReference type="OrthoDB" id="5876800at2759"/>
<dbReference type="InterPro" id="IPR011011">
    <property type="entry name" value="Znf_FYVE_PHD"/>
</dbReference>
<keyword evidence="13" id="KW-0408">Iron</keyword>
<comment type="cofactor">
    <cofactor evidence="1">
        <name>Fe(2+)</name>
        <dbReference type="ChEBI" id="CHEBI:29033"/>
    </cofactor>
</comment>
<keyword evidence="8" id="KW-0863">Zinc-finger</keyword>
<dbReference type="STRING" id="1069680.M7PL65"/>
<dbReference type="GeneID" id="19894497"/>
<keyword evidence="15" id="KW-0804">Transcription</keyword>
<dbReference type="PANTHER" id="PTHR23123">
    <property type="entry name" value="PHD/F-BOX CONTAINING PROTEIN"/>
    <property type="match status" value="1"/>
</dbReference>
<dbReference type="GO" id="GO:0140680">
    <property type="term" value="F:histone H3K36me/H3K36me2 demethylase activity"/>
    <property type="evidence" value="ECO:0007669"/>
    <property type="project" value="UniProtKB-EC"/>
</dbReference>
<dbReference type="SUPFAM" id="SSF57903">
    <property type="entry name" value="FYVE/PHD zinc finger"/>
    <property type="match status" value="1"/>
</dbReference>
<dbReference type="SMART" id="SM00558">
    <property type="entry name" value="JmjC"/>
    <property type="match status" value="1"/>
</dbReference>
<evidence type="ECO:0000256" key="9">
    <source>
        <dbReference type="ARBA" id="ARBA00022833"/>
    </source>
</evidence>
<evidence type="ECO:0000256" key="18">
    <source>
        <dbReference type="ARBA" id="ARBA00047915"/>
    </source>
</evidence>
<keyword evidence="7" id="KW-0479">Metal-binding</keyword>
<keyword evidence="14" id="KW-0805">Transcription regulation</keyword>
<feature type="domain" description="JmjC" evidence="19">
    <location>
        <begin position="210"/>
        <end position="374"/>
    </location>
</feature>
<dbReference type="InterPro" id="IPR019786">
    <property type="entry name" value="Zinc_finger_PHD-type_CS"/>
</dbReference>
<proteinExistence type="inferred from homology"/>
<evidence type="ECO:0000256" key="17">
    <source>
        <dbReference type="ARBA" id="ARBA00031083"/>
    </source>
</evidence>
<keyword evidence="16" id="KW-0539">Nucleus</keyword>
<keyword evidence="21" id="KW-1185">Reference proteome</keyword>
<evidence type="ECO:0000256" key="16">
    <source>
        <dbReference type="ARBA" id="ARBA00023242"/>
    </source>
</evidence>
<evidence type="ECO:0000256" key="11">
    <source>
        <dbReference type="ARBA" id="ARBA00022964"/>
    </source>
</evidence>
<comment type="caution">
    <text evidence="20">The sequence shown here is derived from an EMBL/GenBank/DDBJ whole genome shotgun (WGS) entry which is preliminary data.</text>
</comment>
<comment type="subcellular location">
    <subcellularLocation>
        <location evidence="3">Nucleus</location>
    </subcellularLocation>
</comment>
<evidence type="ECO:0000256" key="15">
    <source>
        <dbReference type="ARBA" id="ARBA00023163"/>
    </source>
</evidence>
<keyword evidence="10" id="KW-0156">Chromatin regulator</keyword>
<dbReference type="EC" id="1.14.11.27" evidence="5"/>
<dbReference type="PROSITE" id="PS51184">
    <property type="entry name" value="JMJC"/>
    <property type="match status" value="1"/>
</dbReference>
<keyword evidence="12" id="KW-0560">Oxidoreductase</keyword>
<dbReference type="CDD" id="cd15517">
    <property type="entry name" value="PHD_TCF19_like"/>
    <property type="match status" value="1"/>
</dbReference>
<dbReference type="SUPFAM" id="SSF51197">
    <property type="entry name" value="Clavaminate synthase-like"/>
    <property type="match status" value="1"/>
</dbReference>
<organism evidence="20 21">
    <name type="scientific">Pneumocystis murina (strain B123)</name>
    <name type="common">Mouse pneumocystis pneumonia agent</name>
    <name type="synonym">Pneumocystis carinii f. sp. muris</name>
    <dbReference type="NCBI Taxonomy" id="1069680"/>
    <lineage>
        <taxon>Eukaryota</taxon>
        <taxon>Fungi</taxon>
        <taxon>Dikarya</taxon>
        <taxon>Ascomycota</taxon>
        <taxon>Taphrinomycotina</taxon>
        <taxon>Pneumocystomycetes</taxon>
        <taxon>Pneumocystaceae</taxon>
        <taxon>Pneumocystis</taxon>
    </lineage>
</organism>
<dbReference type="PROSITE" id="PS01359">
    <property type="entry name" value="ZF_PHD_1"/>
    <property type="match status" value="1"/>
</dbReference>
<evidence type="ECO:0000256" key="3">
    <source>
        <dbReference type="ARBA" id="ARBA00004123"/>
    </source>
</evidence>
<evidence type="ECO:0000256" key="13">
    <source>
        <dbReference type="ARBA" id="ARBA00023004"/>
    </source>
</evidence>
<dbReference type="Gene3D" id="2.60.120.650">
    <property type="entry name" value="Cupin"/>
    <property type="match status" value="1"/>
</dbReference>
<name>M7PL65_PNEMU</name>
<comment type="function">
    <text evidence="2">Histone demethylase that specifically demethylates 'Lys-36' of histone H3, thereby playing a central role in histone code.</text>
</comment>
<reference evidence="21" key="1">
    <citation type="journal article" date="2016" name="Nat. Commun.">
        <title>Genome analysis of three Pneumocystis species reveals adaptation mechanisms to life exclusively in mammalian hosts.</title>
        <authorList>
            <person name="Ma L."/>
            <person name="Chen Z."/>
            <person name="Huang D.W."/>
            <person name="Kutty G."/>
            <person name="Ishihara M."/>
            <person name="Wang H."/>
            <person name="Abouelleil A."/>
            <person name="Bishop L."/>
            <person name="Davey E."/>
            <person name="Deng R."/>
            <person name="Deng X."/>
            <person name="Fan L."/>
            <person name="Fantoni G."/>
            <person name="Fitzgerald M."/>
            <person name="Gogineni E."/>
            <person name="Goldberg J.M."/>
            <person name="Handley G."/>
            <person name="Hu X."/>
            <person name="Huber C."/>
            <person name="Jiao X."/>
            <person name="Jones K."/>
            <person name="Levin J.Z."/>
            <person name="Liu Y."/>
            <person name="Macdonald P."/>
            <person name="Melnikov A."/>
            <person name="Raley C."/>
            <person name="Sassi M."/>
            <person name="Sherman B.T."/>
            <person name="Song X."/>
            <person name="Sykes S."/>
            <person name="Tran B."/>
            <person name="Walsh L."/>
            <person name="Xia Y."/>
            <person name="Yang J."/>
            <person name="Young S."/>
            <person name="Zeng Q."/>
            <person name="Zheng X."/>
            <person name="Stephens R."/>
            <person name="Nusbaum C."/>
            <person name="Birren B.W."/>
            <person name="Azadi P."/>
            <person name="Lempicki R.A."/>
            <person name="Cuomo C.A."/>
            <person name="Kovacs J.A."/>
        </authorList>
    </citation>
    <scope>NUCLEOTIDE SEQUENCE [LARGE SCALE GENOMIC DNA]</scope>
    <source>
        <strain evidence="21">B123</strain>
    </source>
</reference>
<dbReference type="HOGENOM" id="CLU_400683_0_0_1"/>
<evidence type="ECO:0000313" key="20">
    <source>
        <dbReference type="EMBL" id="EMR11209.1"/>
    </source>
</evidence>
<accession>M7PL65</accession>
<dbReference type="InterPro" id="IPR041070">
    <property type="entry name" value="JHD"/>
</dbReference>
<evidence type="ECO:0000256" key="8">
    <source>
        <dbReference type="ARBA" id="ARBA00022771"/>
    </source>
</evidence>
<dbReference type="Proteomes" id="UP000011958">
    <property type="component" value="Unassembled WGS sequence"/>
</dbReference>
<evidence type="ECO:0000256" key="5">
    <source>
        <dbReference type="ARBA" id="ARBA00013246"/>
    </source>
</evidence>
<comment type="similarity">
    <text evidence="4">Belongs to the JHDM1 histone demethylase family.</text>
</comment>
<keyword evidence="9" id="KW-0862">Zinc</keyword>
<dbReference type="AlphaFoldDB" id="M7PL65"/>